<dbReference type="Proteomes" id="UP000017746">
    <property type="component" value="Chromosome"/>
</dbReference>
<proteinExistence type="predicted"/>
<dbReference type="MEROPS" id="S12.950"/>
<dbReference type="InterPro" id="IPR001466">
    <property type="entry name" value="Beta-lactam-related"/>
</dbReference>
<sequence length="379" mass="41029">MAARVERGEFPGIVTLVARGDDVRVDAIGSTAFGGGTPMTRDTIFRIASMTKPVLAAATMILVEDDVIDLEEPIHRLLPELAGQQVLARIDGPLDETVPARRPVTIEDLLTFRLGFGTITEPSFNPPYPIVEAAESLGLVLGRPDPRTPHDPDEWMRRFGTLPLMAQPGERWMYNVGTLVLGVLLARAADQPLGDLLRERLFDPLGMPETGFWLPAGRAAQLPAYYTTDEGTGKLAEVTNTPPEIWSSPPVFPSGSGGLVSTVDEFHTFARMLLRRGVHGGTRLLSEKSVELMTTNRLSPEEITTGGVLLGGAGWGLGMAVTVEAEEPATTAGQYGWAGGYGTDWFTDPHEDLIAIAMTQVSDFLWSGGLDEFRRLSYA</sequence>
<dbReference type="HOGENOM" id="CLU_020027_11_2_11"/>
<dbReference type="SUPFAM" id="SSF56601">
    <property type="entry name" value="beta-lactamase/transpeptidase-like"/>
    <property type="match status" value="1"/>
</dbReference>
<accession>U5W9S9</accession>
<keyword evidence="3" id="KW-1185">Reference proteome</keyword>
<dbReference type="InterPro" id="IPR012338">
    <property type="entry name" value="Beta-lactam/transpept-like"/>
</dbReference>
<dbReference type="PATRIC" id="fig|1246995.3.peg.7608"/>
<dbReference type="InterPro" id="IPR050789">
    <property type="entry name" value="Diverse_Enzym_Activities"/>
</dbReference>
<dbReference type="AlphaFoldDB" id="U5W9S9"/>
<dbReference type="Gene3D" id="3.40.710.10">
    <property type="entry name" value="DD-peptidase/beta-lactamase superfamily"/>
    <property type="match status" value="1"/>
</dbReference>
<evidence type="ECO:0000259" key="1">
    <source>
        <dbReference type="Pfam" id="PF00144"/>
    </source>
</evidence>
<feature type="domain" description="Beta-lactamase-related" evidence="1">
    <location>
        <begin position="3"/>
        <end position="368"/>
    </location>
</feature>
<organism evidence="2 3">
    <name type="scientific">Actinoplanes friuliensis DSM 7358</name>
    <dbReference type="NCBI Taxonomy" id="1246995"/>
    <lineage>
        <taxon>Bacteria</taxon>
        <taxon>Bacillati</taxon>
        <taxon>Actinomycetota</taxon>
        <taxon>Actinomycetes</taxon>
        <taxon>Micromonosporales</taxon>
        <taxon>Micromonosporaceae</taxon>
        <taxon>Actinoplanes</taxon>
    </lineage>
</organism>
<dbReference type="RefSeq" id="WP_023562112.1">
    <property type="nucleotide sequence ID" value="NC_022657.1"/>
</dbReference>
<dbReference type="PANTHER" id="PTHR43283">
    <property type="entry name" value="BETA-LACTAMASE-RELATED"/>
    <property type="match status" value="1"/>
</dbReference>
<reference evidence="2 3" key="1">
    <citation type="journal article" date="2014" name="J. Biotechnol.">
        <title>Complete genome sequence of the actinobacterium Actinoplanes friuliensis HAG 010964, producer of the lipopeptide antibiotic friulimycin.</title>
        <authorList>
            <person name="Ruckert C."/>
            <person name="Szczepanowski R."/>
            <person name="Albersmeier A."/>
            <person name="Goesmann A."/>
            <person name="Fischer N."/>
            <person name="Steinkamper A."/>
            <person name="Puhler A."/>
            <person name="Biener R."/>
            <person name="Schwartz D."/>
            <person name="Kalinowski J."/>
        </authorList>
    </citation>
    <scope>NUCLEOTIDE SEQUENCE [LARGE SCALE GENOMIC DNA]</scope>
    <source>
        <strain evidence="2 3">DSM 7358</strain>
    </source>
</reference>
<dbReference type="KEGG" id="afs:AFR_37615"/>
<dbReference type="eggNOG" id="COG1680">
    <property type="taxonomic scope" value="Bacteria"/>
</dbReference>
<gene>
    <name evidence="2" type="ORF">AFR_37615</name>
</gene>
<name>U5W9S9_9ACTN</name>
<dbReference type="STRING" id="1246995.AFR_37615"/>
<evidence type="ECO:0000313" key="3">
    <source>
        <dbReference type="Proteomes" id="UP000017746"/>
    </source>
</evidence>
<dbReference type="Pfam" id="PF00144">
    <property type="entry name" value="Beta-lactamase"/>
    <property type="match status" value="1"/>
</dbReference>
<dbReference type="PANTHER" id="PTHR43283:SF3">
    <property type="entry name" value="BETA-LACTAMASE FAMILY PROTEIN (AFU_ORTHOLOGUE AFUA_5G07500)"/>
    <property type="match status" value="1"/>
</dbReference>
<evidence type="ECO:0000313" key="2">
    <source>
        <dbReference type="EMBL" id="AGZ45777.1"/>
    </source>
</evidence>
<protein>
    <submittedName>
        <fullName evidence="2">Putative beta-lactamase</fullName>
    </submittedName>
</protein>
<dbReference type="EMBL" id="CP006272">
    <property type="protein sequence ID" value="AGZ45777.1"/>
    <property type="molecule type" value="Genomic_DNA"/>
</dbReference>